<keyword evidence="2 8" id="KW-0808">Transferase</keyword>
<feature type="binding site" evidence="8">
    <location>
        <position position="69"/>
    </location>
    <ligand>
        <name>GTP</name>
        <dbReference type="ChEBI" id="CHEBI:37565"/>
    </ligand>
</feature>
<keyword evidence="1 8" id="KW-0963">Cytoplasm</keyword>
<accession>A0A2S5KLP4</accession>
<comment type="domain">
    <text evidence="8">The N-terminal domain determines nucleotide recognition and specific binding, while the C-terminal domain determines the specific binding to the target protein.</text>
</comment>
<evidence type="ECO:0000256" key="2">
    <source>
        <dbReference type="ARBA" id="ARBA00022679"/>
    </source>
</evidence>
<dbReference type="OrthoDB" id="9788394at2"/>
<dbReference type="PANTHER" id="PTHR19136:SF81">
    <property type="entry name" value="MOLYBDENUM COFACTOR GUANYLYLTRANSFERASE"/>
    <property type="match status" value="1"/>
</dbReference>
<feature type="domain" description="MobA-like NTP transferase" evidence="9">
    <location>
        <begin position="8"/>
        <end position="158"/>
    </location>
</feature>
<keyword evidence="3 8" id="KW-0479">Metal-binding</keyword>
<evidence type="ECO:0000256" key="1">
    <source>
        <dbReference type="ARBA" id="ARBA00022490"/>
    </source>
</evidence>
<evidence type="ECO:0000256" key="5">
    <source>
        <dbReference type="ARBA" id="ARBA00022842"/>
    </source>
</evidence>
<keyword evidence="7 8" id="KW-0501">Molybdenum cofactor biosynthesis</keyword>
<dbReference type="Pfam" id="PF12804">
    <property type="entry name" value="NTP_transf_3"/>
    <property type="match status" value="1"/>
</dbReference>
<dbReference type="AlphaFoldDB" id="A0A2S5KLP4"/>
<comment type="catalytic activity">
    <reaction evidence="8">
        <text>Mo-molybdopterin + GTP + H(+) = Mo-molybdopterin guanine dinucleotide + diphosphate</text>
        <dbReference type="Rhea" id="RHEA:34243"/>
        <dbReference type="ChEBI" id="CHEBI:15378"/>
        <dbReference type="ChEBI" id="CHEBI:33019"/>
        <dbReference type="ChEBI" id="CHEBI:37565"/>
        <dbReference type="ChEBI" id="CHEBI:71302"/>
        <dbReference type="ChEBI" id="CHEBI:71310"/>
        <dbReference type="EC" id="2.7.7.77"/>
    </reaction>
</comment>
<comment type="function">
    <text evidence="8">Transfers a GMP moiety from GTP to Mo-molybdopterin (Mo-MPT) cofactor (Moco or molybdenum cofactor) to form Mo-molybdopterin guanine dinucleotide (Mo-MGD) cofactor.</text>
</comment>
<dbReference type="InterPro" id="IPR029044">
    <property type="entry name" value="Nucleotide-diphossugar_trans"/>
</dbReference>
<dbReference type="InterPro" id="IPR025877">
    <property type="entry name" value="MobA-like_NTP_Trfase"/>
</dbReference>
<keyword evidence="4 8" id="KW-0547">Nucleotide-binding</keyword>
<dbReference type="InterPro" id="IPR013482">
    <property type="entry name" value="Molybde_CF_guanTrfase"/>
</dbReference>
<feature type="binding site" evidence="8">
    <location>
        <position position="99"/>
    </location>
    <ligand>
        <name>Mg(2+)</name>
        <dbReference type="ChEBI" id="CHEBI:18420"/>
    </ligand>
</feature>
<dbReference type="EC" id="2.7.7.77" evidence="8"/>
<comment type="cofactor">
    <cofactor evidence="8">
        <name>Mg(2+)</name>
        <dbReference type="ChEBI" id="CHEBI:18420"/>
    </cofactor>
</comment>
<evidence type="ECO:0000313" key="11">
    <source>
        <dbReference type="Proteomes" id="UP000238196"/>
    </source>
</evidence>
<dbReference type="Proteomes" id="UP000238196">
    <property type="component" value="Unassembled WGS sequence"/>
</dbReference>
<comment type="caution">
    <text evidence="10">The sequence shown here is derived from an EMBL/GenBank/DDBJ whole genome shotgun (WGS) entry which is preliminary data.</text>
</comment>
<keyword evidence="5 8" id="KW-0460">Magnesium</keyword>
<dbReference type="GO" id="GO:0061603">
    <property type="term" value="F:molybdenum cofactor guanylyltransferase activity"/>
    <property type="evidence" value="ECO:0007669"/>
    <property type="project" value="UniProtKB-EC"/>
</dbReference>
<dbReference type="GO" id="GO:0005525">
    <property type="term" value="F:GTP binding"/>
    <property type="evidence" value="ECO:0007669"/>
    <property type="project" value="UniProtKB-UniRule"/>
</dbReference>
<evidence type="ECO:0000313" key="10">
    <source>
        <dbReference type="EMBL" id="PPC75573.1"/>
    </source>
</evidence>
<evidence type="ECO:0000256" key="3">
    <source>
        <dbReference type="ARBA" id="ARBA00022723"/>
    </source>
</evidence>
<feature type="binding site" evidence="8">
    <location>
        <position position="99"/>
    </location>
    <ligand>
        <name>GTP</name>
        <dbReference type="ChEBI" id="CHEBI:37565"/>
    </ligand>
</feature>
<keyword evidence="6 8" id="KW-0342">GTP-binding</keyword>
<sequence length="191" mass="21128">MKHAFSFLVLAGGQGSRMGGADKGLVVWQGKPLIRHIHDTIRPFTDDLIISCNRNRREYLRYSDQIIGDAESGFPGPLAGVIAGMAIARHDRCVLLPCDAPGVDSTLINELMLTGRRTSAAVMLRQGNQWQPMFSVIPKGYFPALQTAWKEGQRSLMRVLLTLDVQPLDIPEDDSRLDNINSLEQLGELTS</sequence>
<dbReference type="GO" id="GO:1902758">
    <property type="term" value="P:bis(molybdopterin guanine dinucleotide)molybdenum biosynthetic process"/>
    <property type="evidence" value="ECO:0007669"/>
    <property type="project" value="TreeGrafter"/>
</dbReference>
<dbReference type="EMBL" id="PRLP01000084">
    <property type="protein sequence ID" value="PPC75573.1"/>
    <property type="molecule type" value="Genomic_DNA"/>
</dbReference>
<feature type="binding site" evidence="8">
    <location>
        <begin position="10"/>
        <end position="12"/>
    </location>
    <ligand>
        <name>GTP</name>
        <dbReference type="ChEBI" id="CHEBI:37565"/>
    </ligand>
</feature>
<dbReference type="NCBIfam" id="TIGR02665">
    <property type="entry name" value="molyb_mobA"/>
    <property type="match status" value="1"/>
</dbReference>
<comment type="similarity">
    <text evidence="8">Belongs to the MobA family.</text>
</comment>
<dbReference type="CDD" id="cd02503">
    <property type="entry name" value="MobA"/>
    <property type="match status" value="1"/>
</dbReference>
<keyword evidence="10" id="KW-0548">Nucleotidyltransferase</keyword>
<dbReference type="GO" id="GO:0005737">
    <property type="term" value="C:cytoplasm"/>
    <property type="evidence" value="ECO:0007669"/>
    <property type="project" value="UniProtKB-SubCell"/>
</dbReference>
<evidence type="ECO:0000256" key="7">
    <source>
        <dbReference type="ARBA" id="ARBA00023150"/>
    </source>
</evidence>
<evidence type="ECO:0000259" key="9">
    <source>
        <dbReference type="Pfam" id="PF12804"/>
    </source>
</evidence>
<reference evidence="10 11" key="1">
    <citation type="submission" date="2018-02" db="EMBL/GenBank/DDBJ databases">
        <title>novel marine gammaproteobacteria from coastal saline agro ecosystem.</title>
        <authorList>
            <person name="Krishnan R."/>
            <person name="Ramesh Kumar N."/>
        </authorList>
    </citation>
    <scope>NUCLEOTIDE SEQUENCE [LARGE SCALE GENOMIC DNA]</scope>
    <source>
        <strain evidence="10 11">228</strain>
    </source>
</reference>
<comment type="subunit">
    <text evidence="8">Monomer.</text>
</comment>
<comment type="caution">
    <text evidence="8">Lacks conserved residue(s) required for the propagation of feature annotation.</text>
</comment>
<dbReference type="HAMAP" id="MF_00316">
    <property type="entry name" value="MobA"/>
    <property type="match status" value="1"/>
</dbReference>
<evidence type="ECO:0000256" key="6">
    <source>
        <dbReference type="ARBA" id="ARBA00023134"/>
    </source>
</evidence>
<feature type="binding site" evidence="8">
    <location>
        <position position="23"/>
    </location>
    <ligand>
        <name>GTP</name>
        <dbReference type="ChEBI" id="CHEBI:37565"/>
    </ligand>
</feature>
<proteinExistence type="inferred from homology"/>
<protein>
    <recommendedName>
        <fullName evidence="8">Molybdenum cofactor guanylyltransferase</fullName>
        <shortName evidence="8">MoCo guanylyltransferase</shortName>
        <ecNumber evidence="8">2.7.7.77</ecNumber>
    </recommendedName>
    <alternativeName>
        <fullName evidence="8">GTP:molybdopterin guanylyltransferase</fullName>
    </alternativeName>
    <alternativeName>
        <fullName evidence="8">Mo-MPT guanylyltransferase</fullName>
    </alternativeName>
    <alternativeName>
        <fullName evidence="8">Molybdopterin guanylyltransferase</fullName>
    </alternativeName>
    <alternativeName>
        <fullName evidence="8">Molybdopterin-guanine dinucleotide synthase</fullName>
        <shortName evidence="8">MGD synthase</shortName>
    </alternativeName>
</protein>
<dbReference type="PANTHER" id="PTHR19136">
    <property type="entry name" value="MOLYBDENUM COFACTOR GUANYLYLTRANSFERASE"/>
    <property type="match status" value="1"/>
</dbReference>
<name>A0A2S5KLP4_9PROT</name>
<dbReference type="GO" id="GO:0046872">
    <property type="term" value="F:metal ion binding"/>
    <property type="evidence" value="ECO:0007669"/>
    <property type="project" value="UniProtKB-KW"/>
</dbReference>
<dbReference type="Gene3D" id="3.90.550.10">
    <property type="entry name" value="Spore Coat Polysaccharide Biosynthesis Protein SpsA, Chain A"/>
    <property type="match status" value="1"/>
</dbReference>
<comment type="subcellular location">
    <subcellularLocation>
        <location evidence="8">Cytoplasm</location>
    </subcellularLocation>
</comment>
<gene>
    <name evidence="8" type="primary">mobA</name>
    <name evidence="10" type="ORF">C4K68_19950</name>
</gene>
<evidence type="ECO:0000256" key="4">
    <source>
        <dbReference type="ARBA" id="ARBA00022741"/>
    </source>
</evidence>
<organism evidence="10 11">
    <name type="scientific">Proteobacteria bacterium 228</name>
    <dbReference type="NCBI Taxonomy" id="2083153"/>
    <lineage>
        <taxon>Bacteria</taxon>
        <taxon>Pseudomonadati</taxon>
        <taxon>Pseudomonadota</taxon>
    </lineage>
</organism>
<dbReference type="SUPFAM" id="SSF53448">
    <property type="entry name" value="Nucleotide-diphospho-sugar transferases"/>
    <property type="match status" value="1"/>
</dbReference>
<evidence type="ECO:0000256" key="8">
    <source>
        <dbReference type="HAMAP-Rule" id="MF_00316"/>
    </source>
</evidence>